<dbReference type="OrthoDB" id="3698580at2"/>
<reference evidence="1 2" key="1">
    <citation type="submission" date="2016-07" db="EMBL/GenBank/DDBJ databases">
        <title>Draft genome sequence of Prauserella muralis DSM 45305, isolated from a mould-covered wall in an indoor environment.</title>
        <authorList>
            <person name="Ruckert C."/>
            <person name="Albersmeier A."/>
            <person name="Jiang C.-L."/>
            <person name="Jiang Y."/>
            <person name="Kalinowski J."/>
            <person name="Schneider O."/>
            <person name="Winkler A."/>
            <person name="Zotchev S.B."/>
        </authorList>
    </citation>
    <scope>NUCLEOTIDE SEQUENCE [LARGE SCALE GENOMIC DNA]</scope>
    <source>
        <strain evidence="1 2">DSM 45305</strain>
    </source>
</reference>
<name>A0A2V4B9G8_9PSEU</name>
<evidence type="ECO:0000313" key="1">
    <source>
        <dbReference type="EMBL" id="PXY31691.1"/>
    </source>
</evidence>
<accession>A0A2V4B9G8</accession>
<proteinExistence type="predicted"/>
<dbReference type="RefSeq" id="WP_112276427.1">
    <property type="nucleotide sequence ID" value="NZ_MASW01000001.1"/>
</dbReference>
<evidence type="ECO:0000313" key="2">
    <source>
        <dbReference type="Proteomes" id="UP000249915"/>
    </source>
</evidence>
<keyword evidence="2" id="KW-1185">Reference proteome</keyword>
<dbReference type="Proteomes" id="UP000249915">
    <property type="component" value="Unassembled WGS sequence"/>
</dbReference>
<comment type="caution">
    <text evidence="1">The sequence shown here is derived from an EMBL/GenBank/DDBJ whole genome shotgun (WGS) entry which is preliminary data.</text>
</comment>
<dbReference type="EMBL" id="MASW01000001">
    <property type="protein sequence ID" value="PXY31691.1"/>
    <property type="molecule type" value="Genomic_DNA"/>
</dbReference>
<protein>
    <submittedName>
        <fullName evidence="1">Uncharacterized protein</fullName>
    </submittedName>
</protein>
<organism evidence="1 2">
    <name type="scientific">Prauserella muralis</name>
    <dbReference type="NCBI Taxonomy" id="588067"/>
    <lineage>
        <taxon>Bacteria</taxon>
        <taxon>Bacillati</taxon>
        <taxon>Actinomycetota</taxon>
        <taxon>Actinomycetes</taxon>
        <taxon>Pseudonocardiales</taxon>
        <taxon>Pseudonocardiaceae</taxon>
        <taxon>Prauserella</taxon>
    </lineage>
</organism>
<sequence>MGRKDQGVVHLTARKSWWSGQIWALCGATQTAGNYVTDTWRLFGLPGRKCPACERIKREGKRR</sequence>
<gene>
    <name evidence="1" type="ORF">BAY60_04835</name>
</gene>
<dbReference type="AlphaFoldDB" id="A0A2V4B9G8"/>